<dbReference type="EMBL" id="CP072384">
    <property type="protein sequence ID" value="QUC07484.1"/>
    <property type="molecule type" value="Genomic_DNA"/>
</dbReference>
<keyword evidence="3" id="KW-1185">Reference proteome</keyword>
<gene>
    <name evidence="2" type="ORF">J5A65_11160</name>
</gene>
<dbReference type="InterPro" id="IPR002477">
    <property type="entry name" value="Peptidoglycan-bd-like"/>
</dbReference>
<dbReference type="Proteomes" id="UP000678513">
    <property type="component" value="Chromosome"/>
</dbReference>
<evidence type="ECO:0000313" key="3">
    <source>
        <dbReference type="Proteomes" id="UP000678513"/>
    </source>
</evidence>
<dbReference type="Gene3D" id="1.10.101.10">
    <property type="entry name" value="PGBD-like superfamily/PGBD"/>
    <property type="match status" value="1"/>
</dbReference>
<dbReference type="RefSeq" id="WP_212321989.1">
    <property type="nucleotide sequence ID" value="NZ_AP024463.1"/>
</dbReference>
<accession>A0ABX7Y2W0</accession>
<evidence type="ECO:0000313" key="2">
    <source>
        <dbReference type="EMBL" id="QUC07484.1"/>
    </source>
</evidence>
<sequence length="88" mass="9835">MSTQDIQMTLAFFAIMTYEDVDGVYGEQTIQAVKNFQVAAQVPTIGYGYANRPTVGVGLSLWELEIRAVFLWFDSYNTKGRSTNGVWG</sequence>
<reference evidence="2 3" key="1">
    <citation type="submission" date="2021-03" db="EMBL/GenBank/DDBJ databases">
        <title>Human Oral Microbial Genomes.</title>
        <authorList>
            <person name="Johnston C.D."/>
            <person name="Chen T."/>
            <person name="Dewhirst F.E."/>
        </authorList>
    </citation>
    <scope>NUCLEOTIDE SEQUENCE [LARGE SCALE GENOMIC DNA]</scope>
    <source>
        <strain evidence="2 3">DSMZ 100122</strain>
    </source>
</reference>
<dbReference type="SUPFAM" id="SSF47090">
    <property type="entry name" value="PGBD-like"/>
    <property type="match status" value="1"/>
</dbReference>
<proteinExistence type="predicted"/>
<name>A0ABX7Y2W0_9ACTN</name>
<protein>
    <recommendedName>
        <fullName evidence="1">Peptidoglycan binding-like domain-containing protein</fullName>
    </recommendedName>
</protein>
<feature type="domain" description="Peptidoglycan binding-like" evidence="1">
    <location>
        <begin position="5"/>
        <end position="43"/>
    </location>
</feature>
<dbReference type="InterPro" id="IPR036366">
    <property type="entry name" value="PGBDSf"/>
</dbReference>
<dbReference type="Pfam" id="PF01471">
    <property type="entry name" value="PG_binding_1"/>
    <property type="match status" value="1"/>
</dbReference>
<dbReference type="InterPro" id="IPR036365">
    <property type="entry name" value="PGBD-like_sf"/>
</dbReference>
<evidence type="ECO:0000259" key="1">
    <source>
        <dbReference type="Pfam" id="PF01471"/>
    </source>
</evidence>
<organism evidence="2 3">
    <name type="scientific">Arachnia rubra</name>
    <dbReference type="NCBI Taxonomy" id="1547448"/>
    <lineage>
        <taxon>Bacteria</taxon>
        <taxon>Bacillati</taxon>
        <taxon>Actinomycetota</taxon>
        <taxon>Actinomycetes</taxon>
        <taxon>Propionibacteriales</taxon>
        <taxon>Propionibacteriaceae</taxon>
        <taxon>Arachnia</taxon>
    </lineage>
</organism>